<comment type="subcellular location">
    <subcellularLocation>
        <location evidence="1">Secreted</location>
    </subcellularLocation>
</comment>
<reference evidence="6 7" key="1">
    <citation type="journal article" date="2008" name="Nature">
        <title>Genome analysis of the platypus reveals unique signatures of evolution.</title>
        <authorList>
            <person name="Warren W.C."/>
            <person name="Hillier L.W."/>
            <person name="Marshall Graves J.A."/>
            <person name="Birney E."/>
            <person name="Ponting C.P."/>
            <person name="Grutzner F."/>
            <person name="Belov K."/>
            <person name="Miller W."/>
            <person name="Clarke L."/>
            <person name="Chinwalla A.T."/>
            <person name="Yang S.P."/>
            <person name="Heger A."/>
            <person name="Locke D.P."/>
            <person name="Miethke P."/>
            <person name="Waters P.D."/>
            <person name="Veyrunes F."/>
            <person name="Fulton L."/>
            <person name="Fulton B."/>
            <person name="Graves T."/>
            <person name="Wallis J."/>
            <person name="Puente X.S."/>
            <person name="Lopez-Otin C."/>
            <person name="Ordonez G.R."/>
            <person name="Eichler E.E."/>
            <person name="Chen L."/>
            <person name="Cheng Z."/>
            <person name="Deakin J.E."/>
            <person name="Alsop A."/>
            <person name="Thompson K."/>
            <person name="Kirby P."/>
            <person name="Papenfuss A.T."/>
            <person name="Wakefield M.J."/>
            <person name="Olender T."/>
            <person name="Lancet D."/>
            <person name="Huttley G.A."/>
            <person name="Smit A.F."/>
            <person name="Pask A."/>
            <person name="Temple-Smith P."/>
            <person name="Batzer M.A."/>
            <person name="Walker J.A."/>
            <person name="Konkel M.K."/>
            <person name="Harris R.S."/>
            <person name="Whittington C.M."/>
            <person name="Wong E.S."/>
            <person name="Gemmell N.J."/>
            <person name="Buschiazzo E."/>
            <person name="Vargas Jentzsch I.M."/>
            <person name="Merkel A."/>
            <person name="Schmitz J."/>
            <person name="Zemann A."/>
            <person name="Churakov G."/>
            <person name="Kriegs J.O."/>
            <person name="Brosius J."/>
            <person name="Murchison E.P."/>
            <person name="Sachidanandam R."/>
            <person name="Smith C."/>
            <person name="Hannon G.J."/>
            <person name="Tsend-Ayush E."/>
            <person name="McMillan D."/>
            <person name="Attenborough R."/>
            <person name="Rens W."/>
            <person name="Ferguson-Smith M."/>
            <person name="Lefevre C.M."/>
            <person name="Sharp J.A."/>
            <person name="Nicholas K.R."/>
            <person name="Ray D.A."/>
            <person name="Kube M."/>
            <person name="Reinhardt R."/>
            <person name="Pringle T.H."/>
            <person name="Taylor J."/>
            <person name="Jones R.C."/>
            <person name="Nixon B."/>
            <person name="Dacheux J.L."/>
            <person name="Niwa H."/>
            <person name="Sekita Y."/>
            <person name="Huang X."/>
            <person name="Stark A."/>
            <person name="Kheradpour P."/>
            <person name="Kellis M."/>
            <person name="Flicek P."/>
            <person name="Chen Y."/>
            <person name="Webber C."/>
            <person name="Hardison R."/>
            <person name="Nelson J."/>
            <person name="Hallsworth-Pepin K."/>
            <person name="Delehaunty K."/>
            <person name="Markovic C."/>
            <person name="Minx P."/>
            <person name="Feng Y."/>
            <person name="Kremitzki C."/>
            <person name="Mitreva M."/>
            <person name="Glasscock J."/>
            <person name="Wylie T."/>
            <person name="Wohldmann P."/>
            <person name="Thiru P."/>
            <person name="Nhan M.N."/>
            <person name="Pohl C.S."/>
            <person name="Smith S.M."/>
            <person name="Hou S."/>
            <person name="Nefedov M."/>
            <person name="de Jong P.J."/>
            <person name="Renfree M.B."/>
            <person name="Mardis E.R."/>
            <person name="Wilson R.K."/>
        </authorList>
    </citation>
    <scope>NUCLEOTIDE SEQUENCE [LARGE SCALE GENOMIC DNA]</scope>
    <source>
        <strain evidence="6 7">Glennie</strain>
    </source>
</reference>
<dbReference type="GeneTree" id="ENSGT00940000166375"/>
<evidence type="ECO:0000256" key="4">
    <source>
        <dbReference type="ARBA" id="ARBA00022525"/>
    </source>
</evidence>
<organism evidence="6 7">
    <name type="scientific">Ornithorhynchus anatinus</name>
    <name type="common">Duckbill platypus</name>
    <dbReference type="NCBI Taxonomy" id="9258"/>
    <lineage>
        <taxon>Eukaryota</taxon>
        <taxon>Metazoa</taxon>
        <taxon>Chordata</taxon>
        <taxon>Craniata</taxon>
        <taxon>Vertebrata</taxon>
        <taxon>Euteleostomi</taxon>
        <taxon>Mammalia</taxon>
        <taxon>Monotremata</taxon>
        <taxon>Ornithorhynchidae</taxon>
        <taxon>Ornithorhynchus</taxon>
    </lineage>
</organism>
<reference evidence="6" key="3">
    <citation type="submission" date="2025-09" db="UniProtKB">
        <authorList>
            <consortium name="Ensembl"/>
        </authorList>
    </citation>
    <scope>IDENTIFICATION</scope>
    <source>
        <strain evidence="6">Glennie</strain>
    </source>
</reference>
<dbReference type="SUPFAM" id="SSF57501">
    <property type="entry name" value="Cystine-knot cytokines"/>
    <property type="match status" value="1"/>
</dbReference>
<keyword evidence="4" id="KW-0964">Secreted</keyword>
<dbReference type="STRING" id="9258.ENSOANP00000018013"/>
<evidence type="ECO:0000313" key="6">
    <source>
        <dbReference type="Ensembl" id="ENSOANP00000018013.3"/>
    </source>
</evidence>
<evidence type="ECO:0000313" key="7">
    <source>
        <dbReference type="Proteomes" id="UP000002279"/>
    </source>
</evidence>
<dbReference type="HOGENOM" id="CLU_121730_0_0_1"/>
<dbReference type="Ensembl" id="ENSOANT00000018016.3">
    <property type="protein sequence ID" value="ENSOANP00000018013.3"/>
    <property type="gene ID" value="ENSOANG00000011367.3"/>
</dbReference>
<reference evidence="6" key="2">
    <citation type="submission" date="2025-08" db="UniProtKB">
        <authorList>
            <consortium name="Ensembl"/>
        </authorList>
    </citation>
    <scope>IDENTIFICATION</scope>
    <source>
        <strain evidence="6">Glennie</strain>
    </source>
</reference>
<evidence type="ECO:0000256" key="5">
    <source>
        <dbReference type="ARBA" id="ARBA00022729"/>
    </source>
</evidence>
<dbReference type="OMA" id="FAFHAEF"/>
<dbReference type="eggNOG" id="ENOG502S2UJ">
    <property type="taxonomic scope" value="Eukaryota"/>
</dbReference>
<keyword evidence="7" id="KW-1185">Reference proteome</keyword>
<evidence type="ECO:0000256" key="3">
    <source>
        <dbReference type="ARBA" id="ARBA00022514"/>
    </source>
</evidence>
<dbReference type="Proteomes" id="UP000002279">
    <property type="component" value="Chromosome 11"/>
</dbReference>
<evidence type="ECO:0008006" key="8">
    <source>
        <dbReference type="Google" id="ProtNLM"/>
    </source>
</evidence>
<proteinExistence type="inferred from homology"/>
<accession>F6U2N8</accession>
<dbReference type="Bgee" id="ENSOANG00000011367">
    <property type="expression patterns" value="Expressed in adult mammalian kidney"/>
</dbReference>
<dbReference type="Gene3D" id="2.10.90.10">
    <property type="entry name" value="Cystine-knot cytokines"/>
    <property type="match status" value="1"/>
</dbReference>
<dbReference type="FunCoup" id="F6U2N8">
    <property type="interactions" value="360"/>
</dbReference>
<keyword evidence="5" id="KW-0732">Signal</keyword>
<evidence type="ECO:0000256" key="2">
    <source>
        <dbReference type="ARBA" id="ARBA00007236"/>
    </source>
</evidence>
<dbReference type="InterPro" id="IPR029034">
    <property type="entry name" value="Cystine-knot_cytokine"/>
</dbReference>
<dbReference type="InterPro" id="IPR020440">
    <property type="entry name" value="IL-17_chr"/>
</dbReference>
<keyword evidence="3" id="KW-0202">Cytokine</keyword>
<dbReference type="InterPro" id="IPR010345">
    <property type="entry name" value="IL-17_fam"/>
</dbReference>
<dbReference type="GO" id="GO:0005615">
    <property type="term" value="C:extracellular space"/>
    <property type="evidence" value="ECO:0007669"/>
    <property type="project" value="UniProtKB-KW"/>
</dbReference>
<protein>
    <recommendedName>
        <fullName evidence="8">Interleukin 17C</fullName>
    </recommendedName>
</protein>
<dbReference type="InParanoid" id="F6U2N8"/>
<name>F6U2N8_ORNAN</name>
<dbReference type="Pfam" id="PF06083">
    <property type="entry name" value="IL17"/>
    <property type="match status" value="1"/>
</dbReference>
<dbReference type="PRINTS" id="PR01932">
    <property type="entry name" value="INTRLEUKIN17"/>
</dbReference>
<dbReference type="AlphaFoldDB" id="F6U2N8"/>
<evidence type="ECO:0000256" key="1">
    <source>
        <dbReference type="ARBA" id="ARBA00004613"/>
    </source>
</evidence>
<sequence length="177" mass="20094">IMLSLPKWCPDSSHCFSPEELPKGEIPTHLLGRSIKWERYLPVQLVAQLERPNHSKRERRQQESGCPTLELQSLYQAEPNERSISPWTYRIDEDRNRFPQKLAFAECLCTGCINVKTGQETSSLNSVPLHQTMMVLRRRPCVPGTPRTVASPVGFTFNVEYIQVPVGCTCVLPRSSG</sequence>
<dbReference type="GO" id="GO:0006954">
    <property type="term" value="P:inflammatory response"/>
    <property type="evidence" value="ECO:0007669"/>
    <property type="project" value="InterPro"/>
</dbReference>
<comment type="similarity">
    <text evidence="2">Belongs to the IL-17 family.</text>
</comment>
<dbReference type="GO" id="GO:0005125">
    <property type="term" value="F:cytokine activity"/>
    <property type="evidence" value="ECO:0007669"/>
    <property type="project" value="UniProtKB-KW"/>
</dbReference>